<comment type="similarity">
    <text evidence="2 9">Belongs to the mitochondrial pyruvate carrier (MPC) (TC 2.A.105) family.</text>
</comment>
<keyword evidence="3 9" id="KW-0813">Transport</keyword>
<keyword evidence="5 9" id="KW-0999">Mitochondrion inner membrane</keyword>
<keyword evidence="8 9" id="KW-0472">Membrane</keyword>
<dbReference type="EMBL" id="VIGI01000010">
    <property type="protein sequence ID" value="KAB8294938.1"/>
    <property type="molecule type" value="Genomic_DNA"/>
</dbReference>
<comment type="subcellular location">
    <subcellularLocation>
        <location evidence="1 9">Mitochondrion inner membrane</location>
        <topology evidence="1 9">Multi-pass membrane protein</topology>
    </subcellularLocation>
</comment>
<protein>
    <recommendedName>
        <fullName evidence="9">Mitochondrial pyruvate carrier</fullName>
    </recommendedName>
</protein>
<evidence type="ECO:0000256" key="4">
    <source>
        <dbReference type="ARBA" id="ARBA00022692"/>
    </source>
</evidence>
<organism evidence="10 11">
    <name type="scientific">Monilinia laxa</name>
    <name type="common">Brown rot fungus</name>
    <name type="synonym">Sclerotinia laxa</name>
    <dbReference type="NCBI Taxonomy" id="61186"/>
    <lineage>
        <taxon>Eukaryota</taxon>
        <taxon>Fungi</taxon>
        <taxon>Dikarya</taxon>
        <taxon>Ascomycota</taxon>
        <taxon>Pezizomycotina</taxon>
        <taxon>Leotiomycetes</taxon>
        <taxon>Helotiales</taxon>
        <taxon>Sclerotiniaceae</taxon>
        <taxon>Monilinia</taxon>
    </lineage>
</organism>
<sequence length="250" mass="27878">MIFYSLSGTTDINKSELNRDRRLKLNGHFHPPPPNPQYLLTSLVQQNHKMSPSTLTRALRFNPTSINKFISSSSSSSNSAASRFFTSNSSSARQYSTIRNAFARTRFSGKQAKRFQSTEAAAATTAQVGWFKRMWDSPIGLKTVHFWAPVMKWALVLAGISDLARPAEKLSLTQNGALTATGIIWTRWCLIIKPRNILLATVNFFLGMVGVVQVTRILLHQRNEKNKSLTDKAVEVGHEVKGKVENAVKS</sequence>
<evidence type="ECO:0000256" key="3">
    <source>
        <dbReference type="ARBA" id="ARBA00022448"/>
    </source>
</evidence>
<proteinExistence type="inferred from homology"/>
<keyword evidence="4 9" id="KW-0812">Transmembrane</keyword>
<keyword evidence="7 9" id="KW-0496">Mitochondrion</keyword>
<accession>A0A5N6JZJ1</accession>
<evidence type="ECO:0000256" key="7">
    <source>
        <dbReference type="ARBA" id="ARBA00023128"/>
    </source>
</evidence>
<evidence type="ECO:0000256" key="9">
    <source>
        <dbReference type="RuleBase" id="RU363100"/>
    </source>
</evidence>
<gene>
    <name evidence="10" type="ORF">EYC80_006893</name>
</gene>
<reference evidence="10 11" key="1">
    <citation type="submission" date="2019-06" db="EMBL/GenBank/DDBJ databases">
        <title>Genome Sequence of the Brown Rot Fungal Pathogen Monilinia laxa.</title>
        <authorList>
            <person name="De Miccolis Angelini R.M."/>
            <person name="Landi L."/>
            <person name="Abate D."/>
            <person name="Pollastro S."/>
            <person name="Romanazzi G."/>
            <person name="Faretra F."/>
        </authorList>
    </citation>
    <scope>NUCLEOTIDE SEQUENCE [LARGE SCALE GENOMIC DNA]</scope>
    <source>
        <strain evidence="10 11">Mlax316</strain>
    </source>
</reference>
<evidence type="ECO:0000313" key="11">
    <source>
        <dbReference type="Proteomes" id="UP000326757"/>
    </source>
</evidence>
<dbReference type="InterPro" id="IPR005336">
    <property type="entry name" value="MPC"/>
</dbReference>
<name>A0A5N6JZJ1_MONLA</name>
<evidence type="ECO:0000256" key="2">
    <source>
        <dbReference type="ARBA" id="ARBA00006416"/>
    </source>
</evidence>
<dbReference type="AlphaFoldDB" id="A0A5N6JZJ1"/>
<dbReference type="Proteomes" id="UP000326757">
    <property type="component" value="Unassembled WGS sequence"/>
</dbReference>
<dbReference type="GO" id="GO:0005743">
    <property type="term" value="C:mitochondrial inner membrane"/>
    <property type="evidence" value="ECO:0007669"/>
    <property type="project" value="UniProtKB-SubCell"/>
</dbReference>
<evidence type="ECO:0000256" key="5">
    <source>
        <dbReference type="ARBA" id="ARBA00022792"/>
    </source>
</evidence>
<comment type="function">
    <text evidence="9">Mediates the uptake of pyruvate into mitochondria.</text>
</comment>
<dbReference type="OrthoDB" id="869189at2759"/>
<evidence type="ECO:0000256" key="6">
    <source>
        <dbReference type="ARBA" id="ARBA00022989"/>
    </source>
</evidence>
<evidence type="ECO:0000256" key="1">
    <source>
        <dbReference type="ARBA" id="ARBA00004448"/>
    </source>
</evidence>
<evidence type="ECO:0000256" key="8">
    <source>
        <dbReference type="ARBA" id="ARBA00023136"/>
    </source>
</evidence>
<keyword evidence="6 9" id="KW-1133">Transmembrane helix</keyword>
<comment type="caution">
    <text evidence="9">Lacks conserved residue(s) required for the propagation of feature annotation.</text>
</comment>
<dbReference type="PANTHER" id="PTHR14154">
    <property type="entry name" value="UPF0041 BRAIN PROTEIN 44-RELATED"/>
    <property type="match status" value="1"/>
</dbReference>
<dbReference type="Pfam" id="PF03650">
    <property type="entry name" value="MPC"/>
    <property type="match status" value="1"/>
</dbReference>
<comment type="caution">
    <text evidence="10">The sequence shown here is derived from an EMBL/GenBank/DDBJ whole genome shotgun (WGS) entry which is preliminary data.</text>
</comment>
<feature type="transmembrane region" description="Helical" evidence="9">
    <location>
        <begin position="197"/>
        <end position="219"/>
    </location>
</feature>
<dbReference type="GO" id="GO:0006850">
    <property type="term" value="P:pyruvate import into mitochondria"/>
    <property type="evidence" value="ECO:0007669"/>
    <property type="project" value="InterPro"/>
</dbReference>
<keyword evidence="11" id="KW-1185">Reference proteome</keyword>
<evidence type="ECO:0000313" key="10">
    <source>
        <dbReference type="EMBL" id="KAB8294938.1"/>
    </source>
</evidence>